<evidence type="ECO:0000313" key="7">
    <source>
        <dbReference type="EMBL" id="SMY21731.1"/>
    </source>
</evidence>
<evidence type="ECO:0000256" key="1">
    <source>
        <dbReference type="ARBA" id="ARBA00022723"/>
    </source>
</evidence>
<dbReference type="SMART" id="SM00906">
    <property type="entry name" value="Fungal_trans"/>
    <property type="match status" value="1"/>
</dbReference>
<protein>
    <recommendedName>
        <fullName evidence="6">Zn(2)-C6 fungal-type domain-containing protein</fullName>
    </recommendedName>
</protein>
<feature type="compositionally biased region" description="Polar residues" evidence="5">
    <location>
        <begin position="85"/>
        <end position="95"/>
    </location>
</feature>
<evidence type="ECO:0000256" key="5">
    <source>
        <dbReference type="SAM" id="MobiDB-lite"/>
    </source>
</evidence>
<keyword evidence="1" id="KW-0479">Metal-binding</keyword>
<dbReference type="InterPro" id="IPR001138">
    <property type="entry name" value="Zn2Cys6_DnaBD"/>
</dbReference>
<dbReference type="Pfam" id="PF04082">
    <property type="entry name" value="Fungal_trans"/>
    <property type="match status" value="1"/>
</dbReference>
<dbReference type="CDD" id="cd12148">
    <property type="entry name" value="fungal_TF_MHR"/>
    <property type="match status" value="1"/>
</dbReference>
<dbReference type="GO" id="GO:0005634">
    <property type="term" value="C:nucleus"/>
    <property type="evidence" value="ECO:0007669"/>
    <property type="project" value="TreeGrafter"/>
</dbReference>
<dbReference type="PANTHER" id="PTHR47424">
    <property type="entry name" value="REGULATORY PROTEIN GAL4"/>
    <property type="match status" value="1"/>
</dbReference>
<feature type="domain" description="Zn(2)-C6 fungal-type" evidence="6">
    <location>
        <begin position="15"/>
        <end position="47"/>
    </location>
</feature>
<dbReference type="CDD" id="cd00067">
    <property type="entry name" value="GAL4"/>
    <property type="match status" value="1"/>
</dbReference>
<proteinExistence type="predicted"/>
<reference evidence="7 8" key="1">
    <citation type="submission" date="2016-10" db="EMBL/GenBank/DDBJ databases">
        <authorList>
            <person name="Varghese N."/>
        </authorList>
    </citation>
    <scope>NUCLEOTIDE SEQUENCE [LARGE SCALE GENOMIC DNA]</scope>
</reference>
<evidence type="ECO:0000313" key="8">
    <source>
        <dbReference type="Proteomes" id="UP000215453"/>
    </source>
</evidence>
<dbReference type="PROSITE" id="PS50048">
    <property type="entry name" value="ZN2_CY6_FUNGAL_2"/>
    <property type="match status" value="1"/>
</dbReference>
<dbReference type="SUPFAM" id="SSF57701">
    <property type="entry name" value="Zn2/Cys6 DNA-binding domain"/>
    <property type="match status" value="1"/>
</dbReference>
<dbReference type="SMART" id="SM00066">
    <property type="entry name" value="GAL4"/>
    <property type="match status" value="1"/>
</dbReference>
<keyword evidence="4" id="KW-0539">Nucleus</keyword>
<organism evidence="7 8">
    <name type="scientific">Zymoseptoria tritici ST99CH_1A5</name>
    <dbReference type="NCBI Taxonomy" id="1276529"/>
    <lineage>
        <taxon>Eukaryota</taxon>
        <taxon>Fungi</taxon>
        <taxon>Dikarya</taxon>
        <taxon>Ascomycota</taxon>
        <taxon>Pezizomycotina</taxon>
        <taxon>Dothideomycetes</taxon>
        <taxon>Dothideomycetidae</taxon>
        <taxon>Mycosphaerellales</taxon>
        <taxon>Mycosphaerellaceae</taxon>
        <taxon>Zymoseptoria</taxon>
    </lineage>
</organism>
<accession>A0A1Y6LGV6</accession>
<keyword evidence="2" id="KW-0805">Transcription regulation</keyword>
<dbReference type="PANTHER" id="PTHR47424:SF2">
    <property type="entry name" value="TRANSCRIPTION FACTOR DOMAIN-CONTAINING PROTEIN-RELATED"/>
    <property type="match status" value="1"/>
</dbReference>
<dbReference type="GO" id="GO:0006351">
    <property type="term" value="P:DNA-templated transcription"/>
    <property type="evidence" value="ECO:0007669"/>
    <property type="project" value="InterPro"/>
</dbReference>
<keyword evidence="3" id="KW-0804">Transcription</keyword>
<dbReference type="GO" id="GO:0000435">
    <property type="term" value="P:positive regulation of transcription from RNA polymerase II promoter by galactose"/>
    <property type="evidence" value="ECO:0007669"/>
    <property type="project" value="TreeGrafter"/>
</dbReference>
<dbReference type="AlphaFoldDB" id="A0A1Y6LGV6"/>
<dbReference type="GO" id="GO:0008270">
    <property type="term" value="F:zinc ion binding"/>
    <property type="evidence" value="ECO:0007669"/>
    <property type="project" value="InterPro"/>
</dbReference>
<feature type="region of interest" description="Disordered" evidence="5">
    <location>
        <begin position="166"/>
        <end position="196"/>
    </location>
</feature>
<dbReference type="InterPro" id="IPR051127">
    <property type="entry name" value="Fungal_SecMet_Regulators"/>
</dbReference>
<evidence type="ECO:0000256" key="4">
    <source>
        <dbReference type="ARBA" id="ARBA00023242"/>
    </source>
</evidence>
<dbReference type="InterPro" id="IPR007219">
    <property type="entry name" value="XnlR_reg_dom"/>
</dbReference>
<dbReference type="EMBL" id="LT882677">
    <property type="protein sequence ID" value="SMY21731.1"/>
    <property type="molecule type" value="Genomic_DNA"/>
</dbReference>
<sequence length="692" mass="75958">MPASRTARRGLAEKACNECQRRKTRCIPSEDDSRCAFCQRAGKACVFEKPPARTPLTRQNLDQAEARCRQLEEVLTRREAEMYSNHANGGENPQQPAHKAHAADHNAGEGNADYEWNEASDHEAREQSSDSDHARDGMAALTSRNAGSGYLGTSSGHELLQSVSSFLPPATGAGRRSKSAAQETPNSNASGHGLPPSSYASSLSASSIQEVLISAYFTRYNSSYPILNEKSFRDQCASRKSLPRSSSWHITYYAVLAMGEWLSGSGADDSPSLYYEAARSLLKPEVLESGSINNVQAFLILGNYLQKTDRPNTGYNYLGIALRLAMGIGLHRELPSTSTAGPSKRHRRRILFWVLYCFDSWFNITTGRPSLLSDATFDVRMPHNAEEGSVDEAGRMSDAAAPTTCSVIIALARLTKIANKVYNELICAGSCPDVDHQTVVMEHMIQNWQAALPAYMTMTHHVPSWFVGPRQTVYWKSANLRILLLLSSQRHRTDDFEKLAVGSRCQSVAASSINDIATFCDQYPDHLHSGLAWYAVYFTLQAMLSFTSQCVYRRRIDQQPGADAQYYEHTASQAVNCIEGLQAKNAAAGRAYRIVHRLRDVVRQTSGAIPLDASLQAGVNAYGVQGAGDERALQQNLDPQDPPTDPGSIPLDFHQAIPNLVLAEWGNAADLSLLPFFTGMDDFEAGDLYGAV</sequence>
<dbReference type="GO" id="GO:0000981">
    <property type="term" value="F:DNA-binding transcription factor activity, RNA polymerase II-specific"/>
    <property type="evidence" value="ECO:0007669"/>
    <property type="project" value="InterPro"/>
</dbReference>
<dbReference type="GO" id="GO:0000978">
    <property type="term" value="F:RNA polymerase II cis-regulatory region sequence-specific DNA binding"/>
    <property type="evidence" value="ECO:0007669"/>
    <property type="project" value="TreeGrafter"/>
</dbReference>
<dbReference type="Proteomes" id="UP000215453">
    <property type="component" value="Chromosome 2"/>
</dbReference>
<feature type="region of interest" description="Disordered" evidence="5">
    <location>
        <begin position="85"/>
        <end position="113"/>
    </location>
</feature>
<gene>
    <name evidence="7" type="ORF">ZT1A5_G3169</name>
</gene>
<dbReference type="Gene3D" id="4.10.240.10">
    <property type="entry name" value="Zn(2)-C6 fungal-type DNA-binding domain"/>
    <property type="match status" value="1"/>
</dbReference>
<evidence type="ECO:0000256" key="3">
    <source>
        <dbReference type="ARBA" id="ARBA00023163"/>
    </source>
</evidence>
<evidence type="ECO:0000256" key="2">
    <source>
        <dbReference type="ARBA" id="ARBA00023015"/>
    </source>
</evidence>
<evidence type="ECO:0000259" key="6">
    <source>
        <dbReference type="PROSITE" id="PS50048"/>
    </source>
</evidence>
<feature type="compositionally biased region" description="Polar residues" evidence="5">
    <location>
        <begin position="179"/>
        <end position="190"/>
    </location>
</feature>
<dbReference type="InterPro" id="IPR036864">
    <property type="entry name" value="Zn2-C6_fun-type_DNA-bd_sf"/>
</dbReference>
<name>A0A1Y6LGV6_ZYMTR</name>